<protein>
    <submittedName>
        <fullName evidence="2">Predicted protein</fullName>
    </submittedName>
</protein>
<organism evidence="3">
    <name type="scientific">Micromonas pusilla (strain CCMP1545)</name>
    <name type="common">Picoplanktonic green alga</name>
    <dbReference type="NCBI Taxonomy" id="564608"/>
    <lineage>
        <taxon>Eukaryota</taxon>
        <taxon>Viridiplantae</taxon>
        <taxon>Chlorophyta</taxon>
        <taxon>Mamiellophyceae</taxon>
        <taxon>Mamiellales</taxon>
        <taxon>Mamiellaceae</taxon>
        <taxon>Micromonas</taxon>
    </lineage>
</organism>
<dbReference type="KEGG" id="mpp:MICPUCDRAFT_51535"/>
<dbReference type="Gene3D" id="3.40.50.1820">
    <property type="entry name" value="alpha/beta hydrolase"/>
    <property type="match status" value="1"/>
</dbReference>
<evidence type="ECO:0000313" key="2">
    <source>
        <dbReference type="EMBL" id="EEH53805.1"/>
    </source>
</evidence>
<dbReference type="EMBL" id="GG663745">
    <property type="protein sequence ID" value="EEH53805.1"/>
    <property type="molecule type" value="Genomic_DNA"/>
</dbReference>
<feature type="region of interest" description="Disordered" evidence="1">
    <location>
        <begin position="401"/>
        <end position="448"/>
    </location>
</feature>
<dbReference type="OrthoDB" id="446723at2759"/>
<dbReference type="RefSeq" id="XP_003062093.1">
    <property type="nucleotide sequence ID" value="XM_003062047.1"/>
</dbReference>
<accession>C1N2I0</accession>
<dbReference type="STRING" id="564608.C1N2I0"/>
<dbReference type="Proteomes" id="UP000001876">
    <property type="component" value="Unassembled WGS sequence"/>
</dbReference>
<dbReference type="GeneID" id="9687532"/>
<sequence>MPPAPSAPAVAAEDDDRGGGGGCECHCVETCAVGVVLARFGCAPSAMGSAFAFYPPNPPTYGVHDGVGFAHGRKVATYDDPRVQRAWGGVFNAFEVDLVRRASSSKGSDEDEMANVAVVSRGVAPDARCVLILAHGNALDLGTAAPFALEMHDALDVGVVAFDYTGYGPNVRGDASGWAGSDDGDVDATEKRARASAAKWKPSIEAAKADLIAVVDWVVTARRVRPERVVVVGQSVGSGPAVAYAAAAAGEKKRQKGSGAFYLTLVPIRPRWREGRYRHHPIGGLVLVSPLLSGLRVIAPYGGWCAPHQVCAPCDVFRNDRLASEIACPTLVVHGERDETIAASHGRGLHARLVGSAVNDDFAAPLWVPTAGHDDVVDLDRSSAFVARVRGFVDAVARRANRKSDGGGGGGGKGKGTEEQMTAVAPSRQRMAKPTPPAPRRDGGLLPAYLSAHPPLSIPTLGAFQRHLTPLNSTPTFACMERPGGAPVRVAPAPPDASA</sequence>
<dbReference type="SUPFAM" id="SSF53474">
    <property type="entry name" value="alpha/beta-Hydrolases"/>
    <property type="match status" value="1"/>
</dbReference>
<dbReference type="PANTHER" id="PTHR12277">
    <property type="entry name" value="ALPHA/BETA HYDROLASE DOMAIN-CONTAINING PROTEIN"/>
    <property type="match status" value="1"/>
</dbReference>
<name>C1N2I0_MICPC</name>
<dbReference type="eggNOG" id="KOG1552">
    <property type="taxonomic scope" value="Eukaryota"/>
</dbReference>
<dbReference type="AlphaFoldDB" id="C1N2I0"/>
<evidence type="ECO:0000313" key="3">
    <source>
        <dbReference type="Proteomes" id="UP000001876"/>
    </source>
</evidence>
<dbReference type="PANTHER" id="PTHR12277:SF81">
    <property type="entry name" value="PROTEIN ABHD13"/>
    <property type="match status" value="1"/>
</dbReference>
<keyword evidence="3" id="KW-1185">Reference proteome</keyword>
<reference evidence="2 3" key="1">
    <citation type="journal article" date="2009" name="Science">
        <title>Green evolution and dynamic adaptations revealed by genomes of the marine picoeukaryotes Micromonas.</title>
        <authorList>
            <person name="Worden A.Z."/>
            <person name="Lee J.H."/>
            <person name="Mock T."/>
            <person name="Rouze P."/>
            <person name="Simmons M.P."/>
            <person name="Aerts A.L."/>
            <person name="Allen A.E."/>
            <person name="Cuvelier M.L."/>
            <person name="Derelle E."/>
            <person name="Everett M.V."/>
            <person name="Foulon E."/>
            <person name="Grimwood J."/>
            <person name="Gundlach H."/>
            <person name="Henrissat B."/>
            <person name="Napoli C."/>
            <person name="McDonald S.M."/>
            <person name="Parker M.S."/>
            <person name="Rombauts S."/>
            <person name="Salamov A."/>
            <person name="Von Dassow P."/>
            <person name="Badger J.H."/>
            <person name="Coutinho P.M."/>
            <person name="Demir E."/>
            <person name="Dubchak I."/>
            <person name="Gentemann C."/>
            <person name="Eikrem W."/>
            <person name="Gready J.E."/>
            <person name="John U."/>
            <person name="Lanier W."/>
            <person name="Lindquist E.A."/>
            <person name="Lucas S."/>
            <person name="Mayer K.F."/>
            <person name="Moreau H."/>
            <person name="Not F."/>
            <person name="Otillar R."/>
            <person name="Panaud O."/>
            <person name="Pangilinan J."/>
            <person name="Paulsen I."/>
            <person name="Piegu B."/>
            <person name="Poliakov A."/>
            <person name="Robbens S."/>
            <person name="Schmutz J."/>
            <person name="Toulza E."/>
            <person name="Wyss T."/>
            <person name="Zelensky A."/>
            <person name="Zhou K."/>
            <person name="Armbrust E.V."/>
            <person name="Bhattacharya D."/>
            <person name="Goodenough U.W."/>
            <person name="Van de Peer Y."/>
            <person name="Grigoriev I.V."/>
        </authorList>
    </citation>
    <scope>NUCLEOTIDE SEQUENCE [LARGE SCALE GENOMIC DNA]</scope>
    <source>
        <strain evidence="2 3">CCMP1545</strain>
    </source>
</reference>
<proteinExistence type="predicted"/>
<dbReference type="InterPro" id="IPR029058">
    <property type="entry name" value="AB_hydrolase_fold"/>
</dbReference>
<evidence type="ECO:0000256" key="1">
    <source>
        <dbReference type="SAM" id="MobiDB-lite"/>
    </source>
</evidence>
<gene>
    <name evidence="2" type="ORF">MICPUCDRAFT_51535</name>
</gene>